<keyword evidence="3" id="KW-1185">Reference proteome</keyword>
<dbReference type="PANTHER" id="PTHR30098">
    <property type="entry name" value="LEUCYL/PHENYLALANYL-TRNA--PROTEIN TRANSFERASE"/>
    <property type="match status" value="1"/>
</dbReference>
<evidence type="ECO:0000313" key="3">
    <source>
        <dbReference type="Proteomes" id="UP001178507"/>
    </source>
</evidence>
<sequence length="833" mass="91527">MAAPRPALDLTLAQQGLPALRRQFPHVEADALSLFLGAGLTDESLAALVEMEKEAAAGKADQFGHLPTRGCHLTRGNSLEVKFEGGDSPPHVGTVLHITGLPDLGKEAGIVLPTGEVLALQVAEQTSFWLQDFGMHELRVKTGEEVERCWFMVSSPLGEYGEALDLFNDAYDWVWDGTWTPELEESILHLIVGLDDCFASLASKGAFMSEALVSTLAAPRKRMEKYLSRALESQDPLALGRAVSSIRAFTLAQSLFDMFGPLMGAGQGLQGSSFYSTVVAFEKARLQATSSGKQQDLKRQLRRLVLAADAHVADLYNSGKGQDFIRRWSGGLRAEIWAMLEDAVIHPLPFQQMRGGGGGYVADMMASMAESYGGAQAPGRAETTEAMTTLQPQASFAVAQSKVTRWLESLVDEQISVGNPMAPFEIHSRDPGVQEVLAAVHSSLSLGLGYVSAQGEISESSKLVVLLDRVRASLPLHAPQDFLRERRRKDRLKDVCRVLRSAKKRGQRLSLSVNTDFAGALKALQEHHEDTWVGPALEAVWEIMRQQKRVFAFELRLHEEGKAPRLIAADFGHAHTFGRAYYVATRFFDRSERTLQPGFVLAYAEAECLRRAGFELWDLGGADHSPMMQYKPQVALEMHRSEYLLRLWEIARAEYANTEDPSASLAASQKPLTDLLAAPPVMGERVPQGVVFEDITEQELWGANALQQQEQRKAAQEEEVKAMKLEQAKARVEKAKAKKKAENAKKVKPEASEKKAVKKPEVNGNAAKNGKTPEKVPEPPQEAKDAFTPPSREAPAQPKDDAKLQFLAAVQKLVDEGLSQTEAVAKALRNLRS</sequence>
<dbReference type="Proteomes" id="UP001178507">
    <property type="component" value="Unassembled WGS sequence"/>
</dbReference>
<dbReference type="GO" id="GO:0008914">
    <property type="term" value="F:leucyl-tRNA--protein transferase activity"/>
    <property type="evidence" value="ECO:0007669"/>
    <property type="project" value="InterPro"/>
</dbReference>
<dbReference type="GO" id="GO:0005737">
    <property type="term" value="C:cytoplasm"/>
    <property type="evidence" value="ECO:0007669"/>
    <property type="project" value="TreeGrafter"/>
</dbReference>
<comment type="caution">
    <text evidence="2">The sequence shown here is derived from an EMBL/GenBank/DDBJ whole genome shotgun (WGS) entry which is preliminary data.</text>
</comment>
<dbReference type="GO" id="GO:0030163">
    <property type="term" value="P:protein catabolic process"/>
    <property type="evidence" value="ECO:0007669"/>
    <property type="project" value="InterPro"/>
</dbReference>
<reference evidence="2" key="1">
    <citation type="submission" date="2023-08" db="EMBL/GenBank/DDBJ databases">
        <authorList>
            <person name="Chen Y."/>
            <person name="Shah S."/>
            <person name="Dougan E. K."/>
            <person name="Thang M."/>
            <person name="Chan C."/>
        </authorList>
    </citation>
    <scope>NUCLEOTIDE SEQUENCE</scope>
</reference>
<evidence type="ECO:0000313" key="2">
    <source>
        <dbReference type="EMBL" id="CAJ1377127.1"/>
    </source>
</evidence>
<dbReference type="AlphaFoldDB" id="A0AA36HXG2"/>
<evidence type="ECO:0000256" key="1">
    <source>
        <dbReference type="SAM" id="MobiDB-lite"/>
    </source>
</evidence>
<gene>
    <name evidence="2" type="ORF">EVOR1521_LOCUS6016</name>
</gene>
<name>A0AA36HXG2_9DINO</name>
<dbReference type="Gene3D" id="3.40.630.70">
    <property type="entry name" value="Leucyl/phenylalanyl-tRNA-protein transferase, C-terminal domain"/>
    <property type="match status" value="1"/>
</dbReference>
<dbReference type="PANTHER" id="PTHR30098:SF2">
    <property type="entry name" value="LEUCYL_PHENYLALANYL-TRNA--PROTEIN TRANSFERASE"/>
    <property type="match status" value="1"/>
</dbReference>
<protein>
    <submittedName>
        <fullName evidence="2">Uncharacterized protein</fullName>
    </submittedName>
</protein>
<dbReference type="InterPro" id="IPR004616">
    <property type="entry name" value="Leu/Phe-tRNA_Trfase"/>
</dbReference>
<feature type="compositionally biased region" description="Basic and acidic residues" evidence="1">
    <location>
        <begin position="734"/>
        <end position="761"/>
    </location>
</feature>
<dbReference type="EMBL" id="CAUJNA010000446">
    <property type="protein sequence ID" value="CAJ1377127.1"/>
    <property type="molecule type" value="Genomic_DNA"/>
</dbReference>
<feature type="region of interest" description="Disordered" evidence="1">
    <location>
        <begin position="734"/>
        <end position="803"/>
    </location>
</feature>
<feature type="compositionally biased region" description="Basic and acidic residues" evidence="1">
    <location>
        <begin position="771"/>
        <end position="785"/>
    </location>
</feature>
<dbReference type="InterPro" id="IPR042203">
    <property type="entry name" value="Leu/Phe-tRNA_Trfase_C"/>
</dbReference>
<accession>A0AA36HXG2</accession>
<organism evidence="2 3">
    <name type="scientific">Effrenium voratum</name>
    <dbReference type="NCBI Taxonomy" id="2562239"/>
    <lineage>
        <taxon>Eukaryota</taxon>
        <taxon>Sar</taxon>
        <taxon>Alveolata</taxon>
        <taxon>Dinophyceae</taxon>
        <taxon>Suessiales</taxon>
        <taxon>Symbiodiniaceae</taxon>
        <taxon>Effrenium</taxon>
    </lineage>
</organism>
<proteinExistence type="predicted"/>